<dbReference type="GO" id="GO:0006611">
    <property type="term" value="P:protein export from nucleus"/>
    <property type="evidence" value="ECO:0007669"/>
    <property type="project" value="InterPro"/>
</dbReference>
<dbReference type="PANTHER" id="PTHR11223:SF2">
    <property type="entry name" value="EXPORTIN-1"/>
    <property type="match status" value="1"/>
</dbReference>
<dbReference type="PANTHER" id="PTHR11223">
    <property type="entry name" value="EXPORTIN 1/5"/>
    <property type="match status" value="1"/>
</dbReference>
<dbReference type="EMBL" id="KZ386238">
    <property type="protein sequence ID" value="PIO55409.1"/>
    <property type="molecule type" value="Genomic_DNA"/>
</dbReference>
<evidence type="ECO:0008006" key="3">
    <source>
        <dbReference type="Google" id="ProtNLM"/>
    </source>
</evidence>
<dbReference type="InterPro" id="IPR041235">
    <property type="entry name" value="Exp1_repeat_2"/>
</dbReference>
<evidence type="ECO:0000313" key="1">
    <source>
        <dbReference type="EMBL" id="PIO55409.1"/>
    </source>
</evidence>
<keyword evidence="2" id="KW-1185">Reference proteome</keyword>
<dbReference type="Gene3D" id="1.25.10.10">
    <property type="entry name" value="Leucine-rich Repeat Variant"/>
    <property type="match status" value="1"/>
</dbReference>
<dbReference type="GO" id="GO:0000056">
    <property type="term" value="P:ribosomal small subunit export from nucleus"/>
    <property type="evidence" value="ECO:0007669"/>
    <property type="project" value="TreeGrafter"/>
</dbReference>
<dbReference type="GO" id="GO:0005634">
    <property type="term" value="C:nucleus"/>
    <property type="evidence" value="ECO:0007669"/>
    <property type="project" value="TreeGrafter"/>
</dbReference>
<dbReference type="Pfam" id="PF18787">
    <property type="entry name" value="CRM1_repeat_3"/>
    <property type="match status" value="1"/>
</dbReference>
<dbReference type="Proteomes" id="UP000230423">
    <property type="component" value="Unassembled WGS sequence"/>
</dbReference>
<proteinExistence type="predicted"/>
<dbReference type="OrthoDB" id="27218at2759"/>
<dbReference type="SUPFAM" id="SSF48371">
    <property type="entry name" value="ARM repeat"/>
    <property type="match status" value="1"/>
</dbReference>
<protein>
    <recommendedName>
        <fullName evidence="3">Exportin-1 C-terminal domain-containing protein</fullName>
    </recommendedName>
</protein>
<dbReference type="AlphaFoldDB" id="A0A2G9TBR3"/>
<organism evidence="1 2">
    <name type="scientific">Teladorsagia circumcincta</name>
    <name type="common">Brown stomach worm</name>
    <name type="synonym">Ostertagia circumcincta</name>
    <dbReference type="NCBI Taxonomy" id="45464"/>
    <lineage>
        <taxon>Eukaryota</taxon>
        <taxon>Metazoa</taxon>
        <taxon>Ecdysozoa</taxon>
        <taxon>Nematoda</taxon>
        <taxon>Chromadorea</taxon>
        <taxon>Rhabditida</taxon>
        <taxon>Rhabditina</taxon>
        <taxon>Rhabditomorpha</taxon>
        <taxon>Strongyloidea</taxon>
        <taxon>Trichostrongylidae</taxon>
        <taxon>Teladorsagia</taxon>
    </lineage>
</organism>
<dbReference type="InterPro" id="IPR045065">
    <property type="entry name" value="XPO1/5"/>
</dbReference>
<dbReference type="Pfam" id="PF18784">
    <property type="entry name" value="CRM1_repeat_2"/>
    <property type="match status" value="1"/>
</dbReference>
<dbReference type="GO" id="GO:0005049">
    <property type="term" value="F:nuclear export signal receptor activity"/>
    <property type="evidence" value="ECO:0007669"/>
    <property type="project" value="InterPro"/>
</dbReference>
<dbReference type="InterPro" id="IPR016024">
    <property type="entry name" value="ARM-type_fold"/>
</dbReference>
<dbReference type="GO" id="GO:0005737">
    <property type="term" value="C:cytoplasm"/>
    <property type="evidence" value="ECO:0007669"/>
    <property type="project" value="TreeGrafter"/>
</dbReference>
<dbReference type="InterPro" id="IPR040485">
    <property type="entry name" value="XPO1_repeat_3"/>
</dbReference>
<dbReference type="InterPro" id="IPR011989">
    <property type="entry name" value="ARM-like"/>
</dbReference>
<accession>A0A2G9TBR3</accession>
<dbReference type="GO" id="GO:0000055">
    <property type="term" value="P:ribosomal large subunit export from nucleus"/>
    <property type="evidence" value="ECO:0007669"/>
    <property type="project" value="TreeGrafter"/>
</dbReference>
<gene>
    <name evidence="1" type="ORF">TELCIR_23205</name>
</gene>
<sequence>MAKPEEVLVVENDQGEVVREIVKDTDSITLYKNMRECLVYLTHLDCKDTEQKMTDKLASQVNGSEFSWKNLNTLCWAVGSISGTMVEEDEKRFLVLVIRDLLGLCEQKRGKDNKAVIASNIMYVVINKLFEFMHETHEGVQDMACDTFIKIAMKCKRHFVIMQVGEQTPFIDEMLKNLSGIICDLAPSQNSAKRFVMFCPHAIILEAS</sequence>
<evidence type="ECO:0000313" key="2">
    <source>
        <dbReference type="Proteomes" id="UP000230423"/>
    </source>
</evidence>
<name>A0A2G9TBR3_TELCI</name>
<reference evidence="1 2" key="1">
    <citation type="submission" date="2015-09" db="EMBL/GenBank/DDBJ databases">
        <title>Draft genome of the parasitic nematode Teladorsagia circumcincta isolate WARC Sus (inbred).</title>
        <authorList>
            <person name="Mitreva M."/>
        </authorList>
    </citation>
    <scope>NUCLEOTIDE SEQUENCE [LARGE SCALE GENOMIC DNA]</scope>
    <source>
        <strain evidence="1 2">S</strain>
    </source>
</reference>